<evidence type="ECO:0000313" key="2">
    <source>
        <dbReference type="EnsemblMetazoa" id="CapteP122931"/>
    </source>
</evidence>
<gene>
    <name evidence="1" type="ORF">CAPTEDRAFT_122931</name>
</gene>
<dbReference type="EMBL" id="KB293476">
    <property type="protein sequence ID" value="ELU15925.1"/>
    <property type="molecule type" value="Genomic_DNA"/>
</dbReference>
<reference evidence="3" key="1">
    <citation type="submission" date="2012-12" db="EMBL/GenBank/DDBJ databases">
        <authorList>
            <person name="Hellsten U."/>
            <person name="Grimwood J."/>
            <person name="Chapman J.A."/>
            <person name="Shapiro H."/>
            <person name="Aerts A."/>
            <person name="Otillar R.P."/>
            <person name="Terry A.Y."/>
            <person name="Boore J.L."/>
            <person name="Simakov O."/>
            <person name="Marletaz F."/>
            <person name="Cho S.-J."/>
            <person name="Edsinger-Gonzales E."/>
            <person name="Havlak P."/>
            <person name="Kuo D.-H."/>
            <person name="Larsson T."/>
            <person name="Lv J."/>
            <person name="Arendt D."/>
            <person name="Savage R."/>
            <person name="Osoegawa K."/>
            <person name="de Jong P."/>
            <person name="Lindberg D.R."/>
            <person name="Seaver E.C."/>
            <person name="Weisblat D.A."/>
            <person name="Putnam N.H."/>
            <person name="Grigoriev I.V."/>
            <person name="Rokhsar D.S."/>
        </authorList>
    </citation>
    <scope>NUCLEOTIDE SEQUENCE</scope>
    <source>
        <strain evidence="3">I ESC-2004</strain>
    </source>
</reference>
<protein>
    <submittedName>
        <fullName evidence="1 2">Uncharacterized protein</fullName>
    </submittedName>
</protein>
<evidence type="ECO:0000313" key="1">
    <source>
        <dbReference type="EMBL" id="ELU15925.1"/>
    </source>
</evidence>
<proteinExistence type="predicted"/>
<reference evidence="1 3" key="2">
    <citation type="journal article" date="2013" name="Nature">
        <title>Insights into bilaterian evolution from three spiralian genomes.</title>
        <authorList>
            <person name="Simakov O."/>
            <person name="Marletaz F."/>
            <person name="Cho S.J."/>
            <person name="Edsinger-Gonzales E."/>
            <person name="Havlak P."/>
            <person name="Hellsten U."/>
            <person name="Kuo D.H."/>
            <person name="Larsson T."/>
            <person name="Lv J."/>
            <person name="Arendt D."/>
            <person name="Savage R."/>
            <person name="Osoegawa K."/>
            <person name="de Jong P."/>
            <person name="Grimwood J."/>
            <person name="Chapman J.A."/>
            <person name="Shapiro H."/>
            <person name="Aerts A."/>
            <person name="Otillar R.P."/>
            <person name="Terry A.Y."/>
            <person name="Boore J.L."/>
            <person name="Grigoriev I.V."/>
            <person name="Lindberg D.R."/>
            <person name="Seaver E.C."/>
            <person name="Weisblat D.A."/>
            <person name="Putnam N.H."/>
            <person name="Rokhsar D.S."/>
        </authorList>
    </citation>
    <scope>NUCLEOTIDE SEQUENCE</scope>
    <source>
        <strain evidence="1 3">I ESC-2004</strain>
    </source>
</reference>
<dbReference type="AlphaFoldDB" id="R7VJG5"/>
<sequence>NGLGPTYLRELLNSYQPTRSLRSYNQHLLSITKFRLITFSGRSFSAQAPVS</sequence>
<keyword evidence="3" id="KW-1185">Reference proteome</keyword>
<name>R7VJG5_CAPTE</name>
<organism evidence="1">
    <name type="scientific">Capitella teleta</name>
    <name type="common">Polychaete worm</name>
    <dbReference type="NCBI Taxonomy" id="283909"/>
    <lineage>
        <taxon>Eukaryota</taxon>
        <taxon>Metazoa</taxon>
        <taxon>Spiralia</taxon>
        <taxon>Lophotrochozoa</taxon>
        <taxon>Annelida</taxon>
        <taxon>Polychaeta</taxon>
        <taxon>Sedentaria</taxon>
        <taxon>Scolecida</taxon>
        <taxon>Capitellidae</taxon>
        <taxon>Capitella</taxon>
    </lineage>
</organism>
<dbReference type="HOGENOM" id="CLU_3112325_0_0_1"/>
<evidence type="ECO:0000313" key="3">
    <source>
        <dbReference type="Proteomes" id="UP000014760"/>
    </source>
</evidence>
<dbReference type="Proteomes" id="UP000014760">
    <property type="component" value="Unassembled WGS sequence"/>
</dbReference>
<reference evidence="2" key="3">
    <citation type="submission" date="2015-06" db="UniProtKB">
        <authorList>
            <consortium name="EnsemblMetazoa"/>
        </authorList>
    </citation>
    <scope>IDENTIFICATION</scope>
</reference>
<dbReference type="EMBL" id="AMQN01017746">
    <property type="status" value="NOT_ANNOTATED_CDS"/>
    <property type="molecule type" value="Genomic_DNA"/>
</dbReference>
<dbReference type="EnsemblMetazoa" id="CapteT122931">
    <property type="protein sequence ID" value="CapteP122931"/>
    <property type="gene ID" value="CapteG122931"/>
</dbReference>
<dbReference type="OrthoDB" id="6155763at2759"/>
<accession>R7VJG5</accession>
<feature type="non-terminal residue" evidence="1">
    <location>
        <position position="1"/>
    </location>
</feature>